<evidence type="ECO:0000256" key="2">
    <source>
        <dbReference type="SAM" id="Coils"/>
    </source>
</evidence>
<protein>
    <submittedName>
        <fullName evidence="4">Charged multivesicular body protein 2B</fullName>
    </submittedName>
</protein>
<dbReference type="Proteomes" id="UP000596742">
    <property type="component" value="Unassembled WGS sequence"/>
</dbReference>
<sequence length="255" mass="28600">MKGESRDYGVQHKVLSSSTLMVVLLRAAIRKSVSIQVVEEMSFFSKKPTVEPQAESIKQNDRVLRKTQRDLERDRHKLELEEKKLELEIKKAAKQNNKQACVVLAKQLVNLRKQKTKSFAMGSKVGAIGNQQKLMHSNMKMAGAMGTTTKTMQQMNKVMDPVKMAKTMQDFERENAKMGMTEEMVNDTLDDILTESGDEEEEDAVVSQVLDEIGIEISGKMVDAPSAHRGKLGESSKSRVTDDDIEKQLAALKDL</sequence>
<evidence type="ECO:0000256" key="3">
    <source>
        <dbReference type="SAM" id="MobiDB-lite"/>
    </source>
</evidence>
<comment type="similarity">
    <text evidence="1">Belongs to the SNF7 family.</text>
</comment>
<keyword evidence="2" id="KW-0175">Coiled coil</keyword>
<name>A0A8B6FD85_MYTGA</name>
<feature type="compositionally biased region" description="Basic and acidic residues" evidence="3">
    <location>
        <begin position="231"/>
        <end position="242"/>
    </location>
</feature>
<dbReference type="GO" id="GO:0007034">
    <property type="term" value="P:vacuolar transport"/>
    <property type="evidence" value="ECO:0007669"/>
    <property type="project" value="InterPro"/>
</dbReference>
<evidence type="ECO:0000313" key="5">
    <source>
        <dbReference type="Proteomes" id="UP000596742"/>
    </source>
</evidence>
<dbReference type="AlphaFoldDB" id="A0A8B6FD85"/>
<dbReference type="OrthoDB" id="5594417at2759"/>
<gene>
    <name evidence="4" type="ORF">MGAL_10B049347</name>
</gene>
<organism evidence="4 5">
    <name type="scientific">Mytilus galloprovincialis</name>
    <name type="common">Mediterranean mussel</name>
    <dbReference type="NCBI Taxonomy" id="29158"/>
    <lineage>
        <taxon>Eukaryota</taxon>
        <taxon>Metazoa</taxon>
        <taxon>Spiralia</taxon>
        <taxon>Lophotrochozoa</taxon>
        <taxon>Mollusca</taxon>
        <taxon>Bivalvia</taxon>
        <taxon>Autobranchia</taxon>
        <taxon>Pteriomorphia</taxon>
        <taxon>Mytilida</taxon>
        <taxon>Mytiloidea</taxon>
        <taxon>Mytilidae</taxon>
        <taxon>Mytilinae</taxon>
        <taxon>Mytilus</taxon>
    </lineage>
</organism>
<proteinExistence type="inferred from homology"/>
<evidence type="ECO:0000256" key="1">
    <source>
        <dbReference type="ARBA" id="ARBA00006190"/>
    </source>
</evidence>
<dbReference type="InterPro" id="IPR005024">
    <property type="entry name" value="Snf7_fam"/>
</dbReference>
<comment type="caution">
    <text evidence="4">The sequence shown here is derived from an EMBL/GenBank/DDBJ whole genome shotgun (WGS) entry which is preliminary data.</text>
</comment>
<dbReference type="Gene3D" id="6.10.140.1230">
    <property type="match status" value="1"/>
</dbReference>
<reference evidence="4" key="1">
    <citation type="submission" date="2018-11" db="EMBL/GenBank/DDBJ databases">
        <authorList>
            <person name="Alioto T."/>
            <person name="Alioto T."/>
        </authorList>
    </citation>
    <scope>NUCLEOTIDE SEQUENCE</scope>
</reference>
<evidence type="ECO:0000313" key="4">
    <source>
        <dbReference type="EMBL" id="VDI48237.1"/>
    </source>
</evidence>
<accession>A0A8B6FD85</accession>
<feature type="coiled-coil region" evidence="2">
    <location>
        <begin position="64"/>
        <end position="98"/>
    </location>
</feature>
<dbReference type="Pfam" id="PF03357">
    <property type="entry name" value="Snf7"/>
    <property type="match status" value="1"/>
</dbReference>
<keyword evidence="5" id="KW-1185">Reference proteome</keyword>
<feature type="region of interest" description="Disordered" evidence="3">
    <location>
        <begin position="221"/>
        <end position="243"/>
    </location>
</feature>
<dbReference type="EMBL" id="UYJE01006704">
    <property type="protein sequence ID" value="VDI48237.1"/>
    <property type="molecule type" value="Genomic_DNA"/>
</dbReference>
<dbReference type="PANTHER" id="PTHR10476">
    <property type="entry name" value="CHARGED MULTIVESICULAR BODY PROTEIN"/>
    <property type="match status" value="1"/>
</dbReference>